<evidence type="ECO:0008006" key="4">
    <source>
        <dbReference type="Google" id="ProtNLM"/>
    </source>
</evidence>
<dbReference type="InterPro" id="IPR007218">
    <property type="entry name" value="DNA_pol_delta_4"/>
</dbReference>
<evidence type="ECO:0000313" key="2">
    <source>
        <dbReference type="EMBL" id="KIP05551.1"/>
    </source>
</evidence>
<proteinExistence type="predicted"/>
<dbReference type="Pfam" id="PF04081">
    <property type="entry name" value="DNA_pol_delta_4"/>
    <property type="match status" value="1"/>
</dbReference>
<feature type="compositionally biased region" description="Basic residues" evidence="1">
    <location>
        <begin position="126"/>
        <end position="136"/>
    </location>
</feature>
<dbReference type="PANTHER" id="PTHR14303">
    <property type="entry name" value="DNA POLYMERASE DELTA SUBUNIT 4"/>
    <property type="match status" value="1"/>
</dbReference>
<reference evidence="2 3" key="1">
    <citation type="journal article" date="2014" name="PLoS Genet.">
        <title>Analysis of the Phlebiopsis gigantea genome, transcriptome and secretome provides insight into its pioneer colonization strategies of wood.</title>
        <authorList>
            <person name="Hori C."/>
            <person name="Ishida T."/>
            <person name="Igarashi K."/>
            <person name="Samejima M."/>
            <person name="Suzuki H."/>
            <person name="Master E."/>
            <person name="Ferreira P."/>
            <person name="Ruiz-Duenas F.J."/>
            <person name="Held B."/>
            <person name="Canessa P."/>
            <person name="Larrondo L.F."/>
            <person name="Schmoll M."/>
            <person name="Druzhinina I.S."/>
            <person name="Kubicek C.P."/>
            <person name="Gaskell J.A."/>
            <person name="Kersten P."/>
            <person name="St John F."/>
            <person name="Glasner J."/>
            <person name="Sabat G."/>
            <person name="Splinter BonDurant S."/>
            <person name="Syed K."/>
            <person name="Yadav J."/>
            <person name="Mgbeahuruike A.C."/>
            <person name="Kovalchuk A."/>
            <person name="Asiegbu F.O."/>
            <person name="Lackner G."/>
            <person name="Hoffmeister D."/>
            <person name="Rencoret J."/>
            <person name="Gutierrez A."/>
            <person name="Sun H."/>
            <person name="Lindquist E."/>
            <person name="Barry K."/>
            <person name="Riley R."/>
            <person name="Grigoriev I.V."/>
            <person name="Henrissat B."/>
            <person name="Kues U."/>
            <person name="Berka R.M."/>
            <person name="Martinez A.T."/>
            <person name="Covert S.F."/>
            <person name="Blanchette R.A."/>
            <person name="Cullen D."/>
        </authorList>
    </citation>
    <scope>NUCLEOTIDE SEQUENCE [LARGE SCALE GENOMIC DNA]</scope>
    <source>
        <strain evidence="2 3">11061_1 CR5-6</strain>
    </source>
</reference>
<dbReference type="OrthoDB" id="337486at2759"/>
<name>A0A0C3RVV8_PHLG1</name>
<feature type="compositionally biased region" description="Acidic residues" evidence="1">
    <location>
        <begin position="111"/>
        <end position="122"/>
    </location>
</feature>
<dbReference type="GO" id="GO:0003887">
    <property type="term" value="F:DNA-directed DNA polymerase activity"/>
    <property type="evidence" value="ECO:0007669"/>
    <property type="project" value="TreeGrafter"/>
</dbReference>
<dbReference type="PANTHER" id="PTHR14303:SF0">
    <property type="entry name" value="DNA POLYMERASE DELTA SUBUNIT 4"/>
    <property type="match status" value="1"/>
</dbReference>
<dbReference type="GO" id="GO:0000731">
    <property type="term" value="P:DNA synthesis involved in DNA repair"/>
    <property type="evidence" value="ECO:0007669"/>
    <property type="project" value="InterPro"/>
</dbReference>
<dbReference type="HOGENOM" id="CLU_077732_1_0_1"/>
<protein>
    <recommendedName>
        <fullName evidence="4">DNA polymerase delta subunit 4</fullName>
    </recommendedName>
</protein>
<organism evidence="2 3">
    <name type="scientific">Phlebiopsis gigantea (strain 11061_1 CR5-6)</name>
    <name type="common">White-rot fungus</name>
    <name type="synonym">Peniophora gigantea</name>
    <dbReference type="NCBI Taxonomy" id="745531"/>
    <lineage>
        <taxon>Eukaryota</taxon>
        <taxon>Fungi</taxon>
        <taxon>Dikarya</taxon>
        <taxon>Basidiomycota</taxon>
        <taxon>Agaricomycotina</taxon>
        <taxon>Agaricomycetes</taxon>
        <taxon>Polyporales</taxon>
        <taxon>Phanerochaetaceae</taxon>
        <taxon>Phlebiopsis</taxon>
    </lineage>
</organism>
<dbReference type="Proteomes" id="UP000053257">
    <property type="component" value="Unassembled WGS sequence"/>
</dbReference>
<feature type="compositionally biased region" description="Basic and acidic residues" evidence="1">
    <location>
        <begin position="163"/>
        <end position="174"/>
    </location>
</feature>
<sequence>MSSMSPKPKPVLKQSLLQFGSRKSSKTAAEGKGKGTAPTVHTPVAEIYQPINRGVYTISDDSDIEEFTAPEQELSEVELVKEIEEPAEPASSRASKRGKGTAPAVETEKVVDEDDIEDTEEDQPLKKKRRTSRRTARASIETPADEDAATSKKKGKQVKSAKGNKDVFKSRDGTENSEPMTEESWEVGSKKIKITTKDNKVAKHVDVAAMRKHFGYVRGKMGNVKPVHATNHSMEDHILRFFDLSYEFGPCIGVSRLQRWDRAEALGLNPPIVVKQLLTNEDGSERIEMRECVFYGDV</sequence>
<accession>A0A0C3RVV8</accession>
<evidence type="ECO:0000313" key="3">
    <source>
        <dbReference type="Proteomes" id="UP000053257"/>
    </source>
</evidence>
<dbReference type="GO" id="GO:0006261">
    <property type="term" value="P:DNA-templated DNA replication"/>
    <property type="evidence" value="ECO:0007669"/>
    <property type="project" value="TreeGrafter"/>
</dbReference>
<keyword evidence="3" id="KW-1185">Reference proteome</keyword>
<evidence type="ECO:0000256" key="1">
    <source>
        <dbReference type="SAM" id="MobiDB-lite"/>
    </source>
</evidence>
<feature type="region of interest" description="Disordered" evidence="1">
    <location>
        <begin position="1"/>
        <end position="43"/>
    </location>
</feature>
<gene>
    <name evidence="2" type="ORF">PHLGIDRAFT_128811</name>
</gene>
<feature type="region of interest" description="Disordered" evidence="1">
    <location>
        <begin position="69"/>
        <end position="186"/>
    </location>
</feature>
<dbReference type="GO" id="GO:0043625">
    <property type="term" value="C:delta DNA polymerase complex"/>
    <property type="evidence" value="ECO:0007669"/>
    <property type="project" value="TreeGrafter"/>
</dbReference>
<dbReference type="STRING" id="745531.A0A0C3RVV8"/>
<dbReference type="EMBL" id="KN840540">
    <property type="protein sequence ID" value="KIP05551.1"/>
    <property type="molecule type" value="Genomic_DNA"/>
</dbReference>
<dbReference type="AlphaFoldDB" id="A0A0C3RVV8"/>